<name>A0A392W3M9_9FABA</name>
<feature type="non-terminal residue" evidence="1">
    <location>
        <position position="68"/>
    </location>
</feature>
<accession>A0A392W3M9</accession>
<reference evidence="1 2" key="1">
    <citation type="journal article" date="2018" name="Front. Plant Sci.">
        <title>Red Clover (Trifolium pratense) and Zigzag Clover (T. medium) - A Picture of Genomic Similarities and Differences.</title>
        <authorList>
            <person name="Dluhosova J."/>
            <person name="Istvanek J."/>
            <person name="Nedelnik J."/>
            <person name="Repkova J."/>
        </authorList>
    </citation>
    <scope>NUCLEOTIDE SEQUENCE [LARGE SCALE GENOMIC DNA]</scope>
    <source>
        <strain evidence="2">cv. 10/8</strain>
        <tissue evidence="1">Leaf</tissue>
    </source>
</reference>
<dbReference type="Proteomes" id="UP000265520">
    <property type="component" value="Unassembled WGS sequence"/>
</dbReference>
<organism evidence="1 2">
    <name type="scientific">Trifolium medium</name>
    <dbReference type="NCBI Taxonomy" id="97028"/>
    <lineage>
        <taxon>Eukaryota</taxon>
        <taxon>Viridiplantae</taxon>
        <taxon>Streptophyta</taxon>
        <taxon>Embryophyta</taxon>
        <taxon>Tracheophyta</taxon>
        <taxon>Spermatophyta</taxon>
        <taxon>Magnoliopsida</taxon>
        <taxon>eudicotyledons</taxon>
        <taxon>Gunneridae</taxon>
        <taxon>Pentapetalae</taxon>
        <taxon>rosids</taxon>
        <taxon>fabids</taxon>
        <taxon>Fabales</taxon>
        <taxon>Fabaceae</taxon>
        <taxon>Papilionoideae</taxon>
        <taxon>50 kb inversion clade</taxon>
        <taxon>NPAAA clade</taxon>
        <taxon>Hologalegina</taxon>
        <taxon>IRL clade</taxon>
        <taxon>Trifolieae</taxon>
        <taxon>Trifolium</taxon>
    </lineage>
</organism>
<feature type="non-terminal residue" evidence="1">
    <location>
        <position position="1"/>
    </location>
</feature>
<proteinExistence type="predicted"/>
<protein>
    <submittedName>
        <fullName evidence="1">Uncharacterized protein</fullName>
    </submittedName>
</protein>
<evidence type="ECO:0000313" key="1">
    <source>
        <dbReference type="EMBL" id="MCI93801.1"/>
    </source>
</evidence>
<dbReference type="EMBL" id="LXQA011339229">
    <property type="protein sequence ID" value="MCI93801.1"/>
    <property type="molecule type" value="Genomic_DNA"/>
</dbReference>
<evidence type="ECO:0000313" key="2">
    <source>
        <dbReference type="Proteomes" id="UP000265520"/>
    </source>
</evidence>
<comment type="caution">
    <text evidence="1">The sequence shown here is derived from an EMBL/GenBank/DDBJ whole genome shotgun (WGS) entry which is preliminary data.</text>
</comment>
<sequence length="68" mass="7539">SDDEVARCDPEASNNVDMFVAAIADDFEAEVEEEERPVHCVESGGKAQHQQADIVYKEVVSESENEQI</sequence>
<keyword evidence="2" id="KW-1185">Reference proteome</keyword>
<dbReference type="AlphaFoldDB" id="A0A392W3M9"/>